<evidence type="ECO:0000313" key="1">
    <source>
        <dbReference type="EMBL" id="QHS95937.1"/>
    </source>
</evidence>
<accession>A0A6C0BUC3</accession>
<organism evidence="1">
    <name type="scientific">viral metagenome</name>
    <dbReference type="NCBI Taxonomy" id="1070528"/>
    <lineage>
        <taxon>unclassified sequences</taxon>
        <taxon>metagenomes</taxon>
        <taxon>organismal metagenomes</taxon>
    </lineage>
</organism>
<proteinExistence type="predicted"/>
<dbReference type="AlphaFoldDB" id="A0A6C0BUC3"/>
<protein>
    <submittedName>
        <fullName evidence="1">Uncharacterized protein</fullName>
    </submittedName>
</protein>
<sequence>MDEISKKILNNIGIFFDENSEILIERDVLLSQEKYESVEKYMKELKYHLSSSCLTSLQKNATDIQKWPLLNLVRQILNVYGYVMKPIRKCDGYTPDGIKKFKRFFLICKKS</sequence>
<name>A0A6C0BUC3_9ZZZZ</name>
<dbReference type="EMBL" id="MN739260">
    <property type="protein sequence ID" value="QHS95937.1"/>
    <property type="molecule type" value="Genomic_DNA"/>
</dbReference>
<reference evidence="1" key="1">
    <citation type="journal article" date="2020" name="Nature">
        <title>Giant virus diversity and host interactions through global metagenomics.</title>
        <authorList>
            <person name="Schulz F."/>
            <person name="Roux S."/>
            <person name="Paez-Espino D."/>
            <person name="Jungbluth S."/>
            <person name="Walsh D.A."/>
            <person name="Denef V.J."/>
            <person name="McMahon K.D."/>
            <person name="Konstantinidis K.T."/>
            <person name="Eloe-Fadrosh E.A."/>
            <person name="Kyrpides N.C."/>
            <person name="Woyke T."/>
        </authorList>
    </citation>
    <scope>NUCLEOTIDE SEQUENCE</scope>
    <source>
        <strain evidence="1">GVMAG-M-3300019093-7</strain>
    </source>
</reference>